<organism evidence="19 20">
    <name type="scientific">Oopsacas minuta</name>
    <dbReference type="NCBI Taxonomy" id="111878"/>
    <lineage>
        <taxon>Eukaryota</taxon>
        <taxon>Metazoa</taxon>
        <taxon>Porifera</taxon>
        <taxon>Hexactinellida</taxon>
        <taxon>Hexasterophora</taxon>
        <taxon>Lyssacinosida</taxon>
        <taxon>Leucopsacidae</taxon>
        <taxon>Oopsacas</taxon>
    </lineage>
</organism>
<dbReference type="InterPro" id="IPR008918">
    <property type="entry name" value="HhH2"/>
</dbReference>
<dbReference type="GO" id="GO:0043137">
    <property type="term" value="P:DNA replication, removal of RNA primer"/>
    <property type="evidence" value="ECO:0007669"/>
    <property type="project" value="UniProtKB-UniRule"/>
</dbReference>
<dbReference type="SMART" id="SM00485">
    <property type="entry name" value="XPGN"/>
    <property type="match status" value="1"/>
</dbReference>
<evidence type="ECO:0000313" key="19">
    <source>
        <dbReference type="EMBL" id="KAI6660901.1"/>
    </source>
</evidence>
<comment type="subcellular location">
    <subcellularLocation>
        <location evidence="1 15">Mitochondrion</location>
    </subcellularLocation>
    <subcellularLocation>
        <location evidence="15">Nucleus</location>
        <location evidence="15">Nucleolus</location>
    </subcellularLocation>
    <subcellularLocation>
        <location evidence="15">Nucleus</location>
        <location evidence="15">Nucleoplasm</location>
    </subcellularLocation>
    <text evidence="15">Resides mostly in the nucleoli and relocalizes to the nucleoplasm upon DNA damage.</text>
</comment>
<dbReference type="InterPro" id="IPR006085">
    <property type="entry name" value="XPG_DNA_repair_N"/>
</dbReference>
<keyword evidence="10 15" id="KW-0460">Magnesium</keyword>
<dbReference type="SMART" id="SM00484">
    <property type="entry name" value="XPGI"/>
    <property type="match status" value="1"/>
</dbReference>
<evidence type="ECO:0000256" key="9">
    <source>
        <dbReference type="ARBA" id="ARBA00022839"/>
    </source>
</evidence>
<dbReference type="GO" id="GO:0017108">
    <property type="term" value="F:5'-flap endonuclease activity"/>
    <property type="evidence" value="ECO:0007669"/>
    <property type="project" value="UniProtKB-UniRule"/>
</dbReference>
<evidence type="ECO:0000259" key="18">
    <source>
        <dbReference type="SMART" id="SM00485"/>
    </source>
</evidence>
<keyword evidence="2 15" id="KW-0597">Phosphoprotein</keyword>
<keyword evidence="8 15" id="KW-0378">Hydrolase</keyword>
<comment type="caution">
    <text evidence="19">The sequence shown here is derived from an EMBL/GenBank/DDBJ whole genome shotgun (WGS) entry which is preliminary data.</text>
</comment>
<dbReference type="SUPFAM" id="SSF88723">
    <property type="entry name" value="PIN domain-like"/>
    <property type="match status" value="1"/>
</dbReference>
<evidence type="ECO:0000256" key="8">
    <source>
        <dbReference type="ARBA" id="ARBA00022801"/>
    </source>
</evidence>
<evidence type="ECO:0000256" key="6">
    <source>
        <dbReference type="ARBA" id="ARBA00022759"/>
    </source>
</evidence>
<keyword evidence="3 15" id="KW-0235">DNA replication</keyword>
<dbReference type="CDD" id="cd09867">
    <property type="entry name" value="PIN_FEN1"/>
    <property type="match status" value="1"/>
</dbReference>
<feature type="domain" description="XPG N-terminal" evidence="18">
    <location>
        <begin position="1"/>
        <end position="107"/>
    </location>
</feature>
<keyword evidence="12 15" id="KW-0234">DNA repair</keyword>
<evidence type="ECO:0000256" key="3">
    <source>
        <dbReference type="ARBA" id="ARBA00022705"/>
    </source>
</evidence>
<keyword evidence="20" id="KW-1185">Reference proteome</keyword>
<dbReference type="PROSITE" id="PS00841">
    <property type="entry name" value="XPG_1"/>
    <property type="match status" value="1"/>
</dbReference>
<dbReference type="GO" id="GO:0004523">
    <property type="term" value="F:RNA-DNA hybrid ribonuclease activity"/>
    <property type="evidence" value="ECO:0007669"/>
    <property type="project" value="TreeGrafter"/>
</dbReference>
<dbReference type="GO" id="GO:0000287">
    <property type="term" value="F:magnesium ion binding"/>
    <property type="evidence" value="ECO:0007669"/>
    <property type="project" value="UniProtKB-UniRule"/>
</dbReference>
<dbReference type="Gene3D" id="3.40.50.1010">
    <property type="entry name" value="5'-nuclease"/>
    <property type="match status" value="1"/>
</dbReference>
<dbReference type="HAMAP" id="MF_00614">
    <property type="entry name" value="Fen"/>
    <property type="match status" value="1"/>
</dbReference>
<dbReference type="SUPFAM" id="SSF47807">
    <property type="entry name" value="5' to 3' exonuclease, C-terminal subdomain"/>
    <property type="match status" value="1"/>
</dbReference>
<dbReference type="Pfam" id="PF00752">
    <property type="entry name" value="XPG_N"/>
    <property type="match status" value="1"/>
</dbReference>
<evidence type="ECO:0000256" key="5">
    <source>
        <dbReference type="ARBA" id="ARBA00022723"/>
    </source>
</evidence>
<keyword evidence="6 15" id="KW-0255">Endonuclease</keyword>
<evidence type="ECO:0000256" key="2">
    <source>
        <dbReference type="ARBA" id="ARBA00022553"/>
    </source>
</evidence>
<dbReference type="GO" id="GO:0005739">
    <property type="term" value="C:mitochondrion"/>
    <property type="evidence" value="ECO:0007669"/>
    <property type="project" value="UniProtKB-SubCell"/>
</dbReference>
<dbReference type="EMBL" id="JAKMXF010000022">
    <property type="protein sequence ID" value="KAI6660901.1"/>
    <property type="molecule type" value="Genomic_DNA"/>
</dbReference>
<dbReference type="CDD" id="cd09907">
    <property type="entry name" value="H3TH_FEN1-Euk"/>
    <property type="match status" value="1"/>
</dbReference>
<protein>
    <recommendedName>
        <fullName evidence="15">Flap endonuclease 1</fullName>
        <shortName evidence="15">FEN-1</shortName>
        <ecNumber evidence="15">3.1.-.-</ecNumber>
    </recommendedName>
    <alternativeName>
        <fullName evidence="15">Flap structure-specific endonuclease 1</fullName>
    </alternativeName>
</protein>
<evidence type="ECO:0000256" key="14">
    <source>
        <dbReference type="ARBA" id="ARBA00034726"/>
    </source>
</evidence>
<comment type="function">
    <text evidence="15">Structure-specific nuclease with 5'-flap endonuclease and 5'-3' exonuclease activities involved in DNA replication and repair. During DNA replication, cleaves the 5'-overhanging flap structure that is generated by displacement synthesis when DNA polymerase encounters the 5'-end of a downstream Okazaki fragment. It enters the flap from the 5'-end and then tracks to cleave the flap base, leaving a nick for ligation. Also involved in the long patch base excision repair (LP-BER) pathway, by cleaving within the apurinic/apyrimidinic (AP) site-terminated flap. Acts as a genome stabilization factor that prevents flaps from equilibrating into structures that lead to duplications and deletions. Also possesses 5'-3' exonuclease activity on nicked or gapped double-stranded DNA, and exhibits RNase H activity. Also involved in replication and repair of rDNA and in repairing mitochondrial DNA.</text>
</comment>
<dbReference type="PANTHER" id="PTHR11081:SF9">
    <property type="entry name" value="FLAP ENDONUCLEASE 1"/>
    <property type="match status" value="1"/>
</dbReference>
<dbReference type="Pfam" id="PF00867">
    <property type="entry name" value="XPG_I"/>
    <property type="match status" value="1"/>
</dbReference>
<dbReference type="InterPro" id="IPR006084">
    <property type="entry name" value="XPG/Rad2"/>
</dbReference>
<dbReference type="Gene3D" id="1.10.150.20">
    <property type="entry name" value="5' to 3' exonuclease, C-terminal subdomain"/>
    <property type="match status" value="1"/>
</dbReference>
<evidence type="ECO:0000256" key="13">
    <source>
        <dbReference type="ARBA" id="ARBA00023242"/>
    </source>
</evidence>
<dbReference type="InterPro" id="IPR023426">
    <property type="entry name" value="Flap_endonuc"/>
</dbReference>
<name>A0AAV7KIF3_9METZ</name>
<evidence type="ECO:0000256" key="1">
    <source>
        <dbReference type="ARBA" id="ARBA00004173"/>
    </source>
</evidence>
<dbReference type="FunFam" id="1.10.150.20:FF:000009">
    <property type="entry name" value="Flap endonuclease 1"/>
    <property type="match status" value="1"/>
</dbReference>
<dbReference type="Proteomes" id="UP001165289">
    <property type="component" value="Unassembled WGS sequence"/>
</dbReference>
<sequence>MGIHKLMTLIADYAPSAIKENEIKNYFGRKIAIDASMSIYQFIIAIRTDGDVLMNEHGEVTSHLQGLLYRTARMLENGLKPLYVFDGKPPLMKSGELAKRKERRQKAEAELTEASEVGDKELAERMAKRTVKVTSQHSDECKRLLTLMGVPHIVAPCEAEAQCAELAKSGKVFAVASEDMDSLTFGSSILLRNMMMSEAKKMPIREIHLNTVLETLNLSHNEFVDLCILMGCDYTDTIKGIGYKKALNYIQEHKKIEDIVRSLDPKKYTPPEDWSYPEARELFLSPEVTPGIDVDFKWGDADEEGMVSFLVGEKSFNEDRVRNVYKRIEKSKGQGSQARMDSFFKTIATPESSKRKVDPSGVMGSSKKSKIASASGRGRGKKR</sequence>
<keyword evidence="7 15" id="KW-0227">DNA damage</keyword>
<dbReference type="InterPro" id="IPR029060">
    <property type="entry name" value="PIN-like_dom_sf"/>
</dbReference>
<dbReference type="GO" id="GO:0005654">
    <property type="term" value="C:nucleoplasm"/>
    <property type="evidence" value="ECO:0007669"/>
    <property type="project" value="UniProtKB-SubCell"/>
</dbReference>
<gene>
    <name evidence="19" type="ORF">LOD99_13625</name>
</gene>
<dbReference type="InterPro" id="IPR036279">
    <property type="entry name" value="5-3_exonuclease_C_sf"/>
</dbReference>
<evidence type="ECO:0000256" key="7">
    <source>
        <dbReference type="ARBA" id="ARBA00022763"/>
    </source>
</evidence>
<dbReference type="InterPro" id="IPR019974">
    <property type="entry name" value="XPG_CS"/>
</dbReference>
<dbReference type="AlphaFoldDB" id="A0AAV7KIF3"/>
<keyword evidence="13 15" id="KW-0539">Nucleus</keyword>
<comment type="cofactor">
    <cofactor evidence="15">
        <name>Mg(2+)</name>
        <dbReference type="ChEBI" id="CHEBI:18420"/>
    </cofactor>
    <text evidence="15">Binds 2 magnesium ions per subunit. They probably participate in the reaction catalyzed by the enzyme. May bind an additional third magnesium ion after substrate binding.</text>
</comment>
<dbReference type="InterPro" id="IPR006086">
    <property type="entry name" value="XPG-I_dom"/>
</dbReference>
<dbReference type="GO" id="GO:0003677">
    <property type="term" value="F:DNA binding"/>
    <property type="evidence" value="ECO:0007669"/>
    <property type="project" value="UniProtKB-UniRule"/>
</dbReference>
<keyword evidence="5 15" id="KW-0479">Metal-binding</keyword>
<evidence type="ECO:0000313" key="20">
    <source>
        <dbReference type="Proteomes" id="UP001165289"/>
    </source>
</evidence>
<evidence type="ECO:0000256" key="15">
    <source>
        <dbReference type="HAMAP-Rule" id="MF_03140"/>
    </source>
</evidence>
<comment type="similarity">
    <text evidence="14 15">Belongs to the XPG/RAD2 endonuclease family. FEN1 subfamily.</text>
</comment>
<evidence type="ECO:0000259" key="17">
    <source>
        <dbReference type="SMART" id="SM00484"/>
    </source>
</evidence>
<accession>A0AAV7KIF3</accession>
<feature type="region of interest" description="Disordered" evidence="16">
    <location>
        <begin position="330"/>
        <end position="383"/>
    </location>
</feature>
<dbReference type="FunFam" id="3.40.50.1010:FF:000003">
    <property type="entry name" value="Flap endonuclease 1"/>
    <property type="match status" value="1"/>
</dbReference>
<keyword evidence="9 15" id="KW-0269">Exonuclease</keyword>
<reference evidence="19 20" key="1">
    <citation type="journal article" date="2023" name="BMC Biol.">
        <title>The compact genome of the sponge Oopsacas minuta (Hexactinellida) is lacking key metazoan core genes.</title>
        <authorList>
            <person name="Santini S."/>
            <person name="Schenkelaars Q."/>
            <person name="Jourda C."/>
            <person name="Duchesne M."/>
            <person name="Belahbib H."/>
            <person name="Rocher C."/>
            <person name="Selva M."/>
            <person name="Riesgo A."/>
            <person name="Vervoort M."/>
            <person name="Leys S.P."/>
            <person name="Kodjabachian L."/>
            <person name="Le Bivic A."/>
            <person name="Borchiellini C."/>
            <person name="Claverie J.M."/>
            <person name="Renard E."/>
        </authorList>
    </citation>
    <scope>NUCLEOTIDE SEQUENCE [LARGE SCALE GENOMIC DNA]</scope>
    <source>
        <strain evidence="19">SPO-2</strain>
    </source>
</reference>
<dbReference type="SMART" id="SM00279">
    <property type="entry name" value="HhH2"/>
    <property type="match status" value="1"/>
</dbReference>
<keyword evidence="4 15" id="KW-0540">Nuclease</keyword>
<dbReference type="GO" id="GO:0008409">
    <property type="term" value="F:5'-3' exonuclease activity"/>
    <property type="evidence" value="ECO:0007669"/>
    <property type="project" value="UniProtKB-UniRule"/>
</dbReference>
<dbReference type="GO" id="GO:0006284">
    <property type="term" value="P:base-excision repair"/>
    <property type="evidence" value="ECO:0007669"/>
    <property type="project" value="UniProtKB-UniRule"/>
</dbReference>
<evidence type="ECO:0000256" key="10">
    <source>
        <dbReference type="ARBA" id="ARBA00022842"/>
    </source>
</evidence>
<evidence type="ECO:0000256" key="12">
    <source>
        <dbReference type="ARBA" id="ARBA00023204"/>
    </source>
</evidence>
<dbReference type="GO" id="GO:0005730">
    <property type="term" value="C:nucleolus"/>
    <property type="evidence" value="ECO:0007669"/>
    <property type="project" value="UniProtKB-SubCell"/>
</dbReference>
<proteinExistence type="inferred from homology"/>
<dbReference type="GO" id="GO:0030145">
    <property type="term" value="F:manganese ion binding"/>
    <property type="evidence" value="ECO:0007669"/>
    <property type="project" value="TreeGrafter"/>
</dbReference>
<evidence type="ECO:0000256" key="4">
    <source>
        <dbReference type="ARBA" id="ARBA00022722"/>
    </source>
</evidence>
<dbReference type="PRINTS" id="PR00853">
    <property type="entry name" value="XPGRADSUPER"/>
</dbReference>
<evidence type="ECO:0000256" key="11">
    <source>
        <dbReference type="ARBA" id="ARBA00023128"/>
    </source>
</evidence>
<evidence type="ECO:0000256" key="16">
    <source>
        <dbReference type="SAM" id="MobiDB-lite"/>
    </source>
</evidence>
<feature type="domain" description="XPG-I" evidence="17">
    <location>
        <begin position="146"/>
        <end position="218"/>
    </location>
</feature>
<dbReference type="EC" id="3.1.-.-" evidence="15"/>
<dbReference type="PANTHER" id="PTHR11081">
    <property type="entry name" value="FLAP ENDONUCLEASE FAMILY MEMBER"/>
    <property type="match status" value="1"/>
</dbReference>
<keyword evidence="11 15" id="KW-0496">Mitochondrion</keyword>